<dbReference type="Proteomes" id="UP000481327">
    <property type="component" value="Unassembled WGS sequence"/>
</dbReference>
<dbReference type="AlphaFoldDB" id="A0A7C9KVX6"/>
<keyword evidence="2" id="KW-1185">Reference proteome</keyword>
<protein>
    <submittedName>
        <fullName evidence="1">Uncharacterized protein</fullName>
    </submittedName>
</protein>
<reference evidence="1 2" key="1">
    <citation type="submission" date="2019-09" db="EMBL/GenBank/DDBJ databases">
        <title>Polymorphobacter sp. isolated from a lake in China.</title>
        <authorList>
            <person name="Liu Z."/>
        </authorList>
    </citation>
    <scope>NUCLEOTIDE SEQUENCE [LARGE SCALE GENOMIC DNA]</scope>
    <source>
        <strain evidence="1 2">D40P</strain>
    </source>
</reference>
<comment type="caution">
    <text evidence="1">The sequence shown here is derived from an EMBL/GenBank/DDBJ whole genome shotgun (WGS) entry which is preliminary data.</text>
</comment>
<dbReference type="OrthoDB" id="7271438at2"/>
<gene>
    <name evidence="1" type="ORF">F3168_04635</name>
</gene>
<sequence>MPSTSGIFDTRREAEMAIERLVQEHGVDRAVIAVAPAGRQNSVGIEVAGSDAKRGDAEPARDDEAALNGRIAVTVPDGVDAPVDDVFREFHATDIRAEAGQPSTETRQS</sequence>
<organism evidence="1 2">
    <name type="scientific">Sandarakinorhabdus fusca</name>
    <dbReference type="NCBI Taxonomy" id="1439888"/>
    <lineage>
        <taxon>Bacteria</taxon>
        <taxon>Pseudomonadati</taxon>
        <taxon>Pseudomonadota</taxon>
        <taxon>Alphaproteobacteria</taxon>
        <taxon>Sphingomonadales</taxon>
        <taxon>Sphingosinicellaceae</taxon>
        <taxon>Sandarakinorhabdus</taxon>
    </lineage>
</organism>
<evidence type="ECO:0000313" key="2">
    <source>
        <dbReference type="Proteomes" id="UP000481327"/>
    </source>
</evidence>
<accession>A0A7C9KVX6</accession>
<evidence type="ECO:0000313" key="1">
    <source>
        <dbReference type="EMBL" id="MQT16545.1"/>
    </source>
</evidence>
<name>A0A7C9KVX6_9SPHN</name>
<dbReference type="RefSeq" id="WP_152576933.1">
    <property type="nucleotide sequence ID" value="NZ_JAATJI010000001.1"/>
</dbReference>
<proteinExistence type="predicted"/>
<dbReference type="EMBL" id="WIOL01000001">
    <property type="protein sequence ID" value="MQT16545.1"/>
    <property type="molecule type" value="Genomic_DNA"/>
</dbReference>